<dbReference type="InterPro" id="IPR019887">
    <property type="entry name" value="Tscrpt_reg_AsnC/Lrp_C"/>
</dbReference>
<dbReference type="SUPFAM" id="SSF54909">
    <property type="entry name" value="Dimeric alpha+beta barrel"/>
    <property type="match status" value="1"/>
</dbReference>
<name>A0A382X894_9ZZZZ</name>
<dbReference type="AlphaFoldDB" id="A0A382X894"/>
<protein>
    <recommendedName>
        <fullName evidence="1">Transcription regulator AsnC/Lrp ligand binding domain-containing protein</fullName>
    </recommendedName>
</protein>
<dbReference type="EMBL" id="UINC01165610">
    <property type="protein sequence ID" value="SVD67099.1"/>
    <property type="molecule type" value="Genomic_DNA"/>
</dbReference>
<evidence type="ECO:0000313" key="2">
    <source>
        <dbReference type="EMBL" id="SVD67099.1"/>
    </source>
</evidence>
<dbReference type="Gene3D" id="3.30.70.920">
    <property type="match status" value="1"/>
</dbReference>
<evidence type="ECO:0000259" key="1">
    <source>
        <dbReference type="Pfam" id="PF01037"/>
    </source>
</evidence>
<feature type="domain" description="Transcription regulator AsnC/Lrp ligand binding" evidence="1">
    <location>
        <begin position="10"/>
        <end position="77"/>
    </location>
</feature>
<sequence length="84" mass="9717">MYKIMAKAYVLINCDLGSEDDMIRDIKKLEYVKDVTGTFGAYDIVARIEADTQEQLREAITWKIRKKKKIRSTLTLMEVEGQGE</sequence>
<dbReference type="InterPro" id="IPR011008">
    <property type="entry name" value="Dimeric_a/b-barrel"/>
</dbReference>
<proteinExistence type="predicted"/>
<accession>A0A382X894</accession>
<dbReference type="Pfam" id="PF01037">
    <property type="entry name" value="AsnC_trans_reg"/>
    <property type="match status" value="1"/>
</dbReference>
<gene>
    <name evidence="2" type="ORF">METZ01_LOCUS419953</name>
</gene>
<organism evidence="2">
    <name type="scientific">marine metagenome</name>
    <dbReference type="NCBI Taxonomy" id="408172"/>
    <lineage>
        <taxon>unclassified sequences</taxon>
        <taxon>metagenomes</taxon>
        <taxon>ecological metagenomes</taxon>
    </lineage>
</organism>
<reference evidence="2" key="1">
    <citation type="submission" date="2018-05" db="EMBL/GenBank/DDBJ databases">
        <authorList>
            <person name="Lanie J.A."/>
            <person name="Ng W.-L."/>
            <person name="Kazmierczak K.M."/>
            <person name="Andrzejewski T.M."/>
            <person name="Davidsen T.M."/>
            <person name="Wayne K.J."/>
            <person name="Tettelin H."/>
            <person name="Glass J.I."/>
            <person name="Rusch D."/>
            <person name="Podicherti R."/>
            <person name="Tsui H.-C.T."/>
            <person name="Winkler M.E."/>
        </authorList>
    </citation>
    <scope>NUCLEOTIDE SEQUENCE</scope>
</reference>